<name>D5BK85_ZUNPS</name>
<dbReference type="KEGG" id="zpr:ZPR_1429"/>
<accession>D5BK85</accession>
<dbReference type="RefSeq" id="WP_013070917.1">
    <property type="nucleotide sequence ID" value="NC_014041.1"/>
</dbReference>
<dbReference type="STRING" id="655815.ZPR_1429"/>
<dbReference type="SUPFAM" id="SSF46894">
    <property type="entry name" value="C-terminal effector domain of the bipartite response regulators"/>
    <property type="match status" value="1"/>
</dbReference>
<dbReference type="GO" id="GO:0006355">
    <property type="term" value="P:regulation of DNA-templated transcription"/>
    <property type="evidence" value="ECO:0007669"/>
    <property type="project" value="InterPro"/>
</dbReference>
<dbReference type="EMBL" id="CP001650">
    <property type="protein sequence ID" value="ADF51765.1"/>
    <property type="molecule type" value="Genomic_DNA"/>
</dbReference>
<evidence type="ECO:0000313" key="2">
    <source>
        <dbReference type="Proteomes" id="UP000001654"/>
    </source>
</evidence>
<dbReference type="AlphaFoldDB" id="D5BK85"/>
<dbReference type="HOGENOM" id="CLU_2497181_0_0_10"/>
<protein>
    <recommendedName>
        <fullName evidence="3">HTH luxR-type domain-containing protein</fullName>
    </recommendedName>
</protein>
<evidence type="ECO:0000313" key="1">
    <source>
        <dbReference type="EMBL" id="ADF51765.1"/>
    </source>
</evidence>
<gene>
    <name evidence="1" type="ordered locus">ZPR_1429</name>
</gene>
<organism evidence="1 2">
    <name type="scientific">Zunongwangia profunda (strain DSM 18752 / CCTCC AB 206139 / SM-A87)</name>
    <name type="common">Wangia profunda</name>
    <dbReference type="NCBI Taxonomy" id="655815"/>
    <lineage>
        <taxon>Bacteria</taxon>
        <taxon>Pseudomonadati</taxon>
        <taxon>Bacteroidota</taxon>
        <taxon>Flavobacteriia</taxon>
        <taxon>Flavobacteriales</taxon>
        <taxon>Flavobacteriaceae</taxon>
        <taxon>Zunongwangia</taxon>
    </lineage>
</organism>
<dbReference type="InterPro" id="IPR036388">
    <property type="entry name" value="WH-like_DNA-bd_sf"/>
</dbReference>
<sequence length="86" mass="9898">MILKSIELAPREKEVLKLLGAELTSKEISGQFFSSVSRLDVHRKILLKTGEKWGSDAQLVFKDYKALNQEYKSILKRLYLSDLEIV</sequence>
<reference evidence="1 2" key="1">
    <citation type="journal article" date="2010" name="BMC Genomics">
        <title>The complete genome of Zunongwangia profunda SM-A87 reveals its adaptation to the deep-sea environment and ecological role in sedimentary organic nitrogen degradation.</title>
        <authorList>
            <person name="Qin Q.L."/>
            <person name="Zhang X.Y."/>
            <person name="Wang X.M."/>
            <person name="Liu G.M."/>
            <person name="Chen X.L."/>
            <person name="Xie B.B."/>
            <person name="Dang H.Y."/>
            <person name="Zhou B.C."/>
            <person name="Yu J."/>
            <person name="Zhang Y.Z."/>
        </authorList>
    </citation>
    <scope>NUCLEOTIDE SEQUENCE [LARGE SCALE GENOMIC DNA]</scope>
    <source>
        <strain evidence="2">DSM 18752 / CCTCC AB 206139 / SM-A87</strain>
    </source>
</reference>
<evidence type="ECO:0008006" key="3">
    <source>
        <dbReference type="Google" id="ProtNLM"/>
    </source>
</evidence>
<dbReference type="GO" id="GO:0003677">
    <property type="term" value="F:DNA binding"/>
    <property type="evidence" value="ECO:0007669"/>
    <property type="project" value="InterPro"/>
</dbReference>
<keyword evidence="2" id="KW-1185">Reference proteome</keyword>
<dbReference type="Proteomes" id="UP000001654">
    <property type="component" value="Chromosome"/>
</dbReference>
<proteinExistence type="predicted"/>
<dbReference type="InterPro" id="IPR016032">
    <property type="entry name" value="Sig_transdc_resp-reg_C-effctor"/>
</dbReference>
<dbReference type="Gene3D" id="1.10.10.10">
    <property type="entry name" value="Winged helix-like DNA-binding domain superfamily/Winged helix DNA-binding domain"/>
    <property type="match status" value="1"/>
</dbReference>
<dbReference type="OrthoDB" id="9795108at2"/>